<reference evidence="1" key="1">
    <citation type="submission" date="2019-10" db="EMBL/GenBank/DDBJ databases">
        <authorList>
            <person name="Ashton P.M."/>
            <person name="Dallman T."/>
            <person name="Nair S."/>
            <person name="De Pinna E."/>
            <person name="Peters T."/>
            <person name="Grant K."/>
        </authorList>
    </citation>
    <scope>NUCLEOTIDE SEQUENCE</scope>
    <source>
        <strain evidence="1">810119</strain>
    </source>
</reference>
<organism evidence="1">
    <name type="scientific">Salmonella enterica subsp. enterica serovar Braenderup</name>
    <dbReference type="NCBI Taxonomy" id="149391"/>
    <lineage>
        <taxon>Bacteria</taxon>
        <taxon>Pseudomonadati</taxon>
        <taxon>Pseudomonadota</taxon>
        <taxon>Gammaproteobacteria</taxon>
        <taxon>Enterobacterales</taxon>
        <taxon>Enterobacteriaceae</taxon>
        <taxon>Salmonella</taxon>
    </lineage>
</organism>
<dbReference type="AlphaFoldDB" id="A0A5J1FHW9"/>
<protein>
    <submittedName>
        <fullName evidence="1">Uncharacterized protein</fullName>
    </submittedName>
</protein>
<comment type="caution">
    <text evidence="1">The sequence shown here is derived from an EMBL/GenBank/DDBJ whole genome shotgun (WGS) entry which is preliminary data.</text>
</comment>
<name>A0A5J1FHW9_SALET</name>
<evidence type="ECO:0000313" key="1">
    <source>
        <dbReference type="EMBL" id="EDA0177789.1"/>
    </source>
</evidence>
<sequence length="73" mass="8828">MKEWFAILIDDLKFLGAQFKREFSDLEIMPMTTEQRRRRRDEMERLSISGKLRRGVLKIRDGKMTFCGMSRDR</sequence>
<dbReference type="EMBL" id="AALIQJ010000070">
    <property type="protein sequence ID" value="EDA0177789.1"/>
    <property type="molecule type" value="Genomic_DNA"/>
</dbReference>
<accession>A0A5J1FHW9</accession>
<proteinExistence type="predicted"/>
<gene>
    <name evidence="1" type="ORF">F9G64_23470</name>
</gene>